<keyword evidence="4" id="KW-1185">Reference proteome</keyword>
<proteinExistence type="predicted"/>
<reference evidence="3 4" key="2">
    <citation type="submission" date="2018-11" db="EMBL/GenBank/DDBJ databases">
        <authorList>
            <consortium name="Pathogen Informatics"/>
        </authorList>
    </citation>
    <scope>NUCLEOTIDE SEQUENCE [LARGE SCALE GENOMIC DNA]</scope>
</reference>
<feature type="region of interest" description="Disordered" evidence="1">
    <location>
        <begin position="23"/>
        <end position="42"/>
    </location>
</feature>
<feature type="transmembrane region" description="Helical" evidence="2">
    <location>
        <begin position="75"/>
        <end position="101"/>
    </location>
</feature>
<evidence type="ECO:0000313" key="3">
    <source>
        <dbReference type="EMBL" id="VDK43545.1"/>
    </source>
</evidence>
<evidence type="ECO:0000256" key="1">
    <source>
        <dbReference type="SAM" id="MobiDB-lite"/>
    </source>
</evidence>
<sequence length="109" mass="12418">METDVNVECVRIDKLNGSLKSESHRSVAMNKHDRSQTKNRTIYPPKLPSRFTCKTEFSSGSSFHQDDPTLEGHQLAIFIVLYIVAVIAIVMLFEVTMPVLFNPNYPDFN</sequence>
<keyword evidence="2" id="KW-1133">Transmembrane helix</keyword>
<dbReference type="EMBL" id="UYRR01031015">
    <property type="protein sequence ID" value="VDK43545.1"/>
    <property type="molecule type" value="Genomic_DNA"/>
</dbReference>
<gene>
    <name evidence="3" type="ORF">ASIM_LOCUS10738</name>
</gene>
<dbReference type="Proteomes" id="UP000267096">
    <property type="component" value="Unassembled WGS sequence"/>
</dbReference>
<protein>
    <submittedName>
        <fullName evidence="5">Transmembrane protein</fullName>
    </submittedName>
</protein>
<organism evidence="5">
    <name type="scientific">Anisakis simplex</name>
    <name type="common">Herring worm</name>
    <dbReference type="NCBI Taxonomy" id="6269"/>
    <lineage>
        <taxon>Eukaryota</taxon>
        <taxon>Metazoa</taxon>
        <taxon>Ecdysozoa</taxon>
        <taxon>Nematoda</taxon>
        <taxon>Chromadorea</taxon>
        <taxon>Rhabditida</taxon>
        <taxon>Spirurina</taxon>
        <taxon>Ascaridomorpha</taxon>
        <taxon>Ascaridoidea</taxon>
        <taxon>Anisakidae</taxon>
        <taxon>Anisakis</taxon>
        <taxon>Anisakis simplex complex</taxon>
    </lineage>
</organism>
<name>A0A0M3JT44_ANISI</name>
<keyword evidence="2" id="KW-0812">Transmembrane</keyword>
<dbReference type="AlphaFoldDB" id="A0A0M3JT44"/>
<reference evidence="5" key="1">
    <citation type="submission" date="2017-02" db="UniProtKB">
        <authorList>
            <consortium name="WormBaseParasite"/>
        </authorList>
    </citation>
    <scope>IDENTIFICATION</scope>
</reference>
<evidence type="ECO:0000313" key="5">
    <source>
        <dbReference type="WBParaSite" id="ASIM_0001118001-mRNA-1"/>
    </source>
</evidence>
<feature type="compositionally biased region" description="Basic and acidic residues" evidence="1">
    <location>
        <begin position="23"/>
        <end position="36"/>
    </location>
</feature>
<evidence type="ECO:0000256" key="2">
    <source>
        <dbReference type="SAM" id="Phobius"/>
    </source>
</evidence>
<dbReference type="WBParaSite" id="ASIM_0001118001-mRNA-1">
    <property type="protein sequence ID" value="ASIM_0001118001-mRNA-1"/>
    <property type="gene ID" value="ASIM_0001118001"/>
</dbReference>
<accession>A0A0M3JT44</accession>
<keyword evidence="2" id="KW-0472">Membrane</keyword>
<evidence type="ECO:0000313" key="4">
    <source>
        <dbReference type="Proteomes" id="UP000267096"/>
    </source>
</evidence>